<evidence type="ECO:0000256" key="4">
    <source>
        <dbReference type="ARBA" id="ARBA00023224"/>
    </source>
</evidence>
<keyword evidence="6" id="KW-0472">Membrane</keyword>
<keyword evidence="1" id="KW-0479">Metal-binding</keyword>
<name>X6P212_RETFI</name>
<feature type="transmembrane region" description="Helical" evidence="6">
    <location>
        <begin position="13"/>
        <end position="31"/>
    </location>
</feature>
<evidence type="ECO:0000256" key="5">
    <source>
        <dbReference type="SAM" id="MobiDB-lite"/>
    </source>
</evidence>
<feature type="compositionally biased region" description="Basic and acidic residues" evidence="5">
    <location>
        <begin position="113"/>
        <end position="131"/>
    </location>
</feature>
<dbReference type="AlphaFoldDB" id="X6P212"/>
<proteinExistence type="predicted"/>
<dbReference type="GO" id="GO:0003924">
    <property type="term" value="F:GTPase activity"/>
    <property type="evidence" value="ECO:0007669"/>
    <property type="project" value="InterPro"/>
</dbReference>
<gene>
    <name evidence="7" type="ORF">RFI_04856</name>
</gene>
<keyword evidence="2" id="KW-0547">Nucleotide-binding</keyword>
<dbReference type="InterPro" id="IPR001019">
    <property type="entry name" value="Gprotein_alpha_su"/>
</dbReference>
<dbReference type="GO" id="GO:0007188">
    <property type="term" value="P:adenylate cyclase-modulating G protein-coupled receptor signaling pathway"/>
    <property type="evidence" value="ECO:0007669"/>
    <property type="project" value="TreeGrafter"/>
</dbReference>
<comment type="caution">
    <text evidence="7">The sequence shown here is derived from an EMBL/GenBank/DDBJ whole genome shotgun (WGS) entry which is preliminary data.</text>
</comment>
<dbReference type="Gene3D" id="3.40.50.300">
    <property type="entry name" value="P-loop containing nucleotide triphosphate hydrolases"/>
    <property type="match status" value="1"/>
</dbReference>
<dbReference type="Gene3D" id="1.10.400.10">
    <property type="entry name" value="GI Alpha 1, domain 2-like"/>
    <property type="match status" value="1"/>
</dbReference>
<dbReference type="InterPro" id="IPR027417">
    <property type="entry name" value="P-loop_NTPase"/>
</dbReference>
<feature type="non-terminal residue" evidence="7">
    <location>
        <position position="261"/>
    </location>
</feature>
<feature type="region of interest" description="Disordered" evidence="5">
    <location>
        <begin position="112"/>
        <end position="131"/>
    </location>
</feature>
<accession>X6P212</accession>
<dbReference type="GO" id="GO:0001664">
    <property type="term" value="F:G protein-coupled receptor binding"/>
    <property type="evidence" value="ECO:0007669"/>
    <property type="project" value="TreeGrafter"/>
</dbReference>
<dbReference type="PANTHER" id="PTHR10218:SF302">
    <property type="entry name" value="GUANINE NUCLEOTIDE-BINDING PROTEIN ALPHA-5 SUBUNIT"/>
    <property type="match status" value="1"/>
</dbReference>
<feature type="transmembrane region" description="Helical" evidence="6">
    <location>
        <begin position="87"/>
        <end position="106"/>
    </location>
</feature>
<evidence type="ECO:0000256" key="1">
    <source>
        <dbReference type="ARBA" id="ARBA00022723"/>
    </source>
</evidence>
<dbReference type="GO" id="GO:0046872">
    <property type="term" value="F:metal ion binding"/>
    <property type="evidence" value="ECO:0007669"/>
    <property type="project" value="UniProtKB-KW"/>
</dbReference>
<keyword evidence="6" id="KW-0812">Transmembrane</keyword>
<evidence type="ECO:0000313" key="7">
    <source>
        <dbReference type="EMBL" id="ETO32261.1"/>
    </source>
</evidence>
<dbReference type="Pfam" id="PF00503">
    <property type="entry name" value="G-alpha"/>
    <property type="match status" value="1"/>
</dbReference>
<dbReference type="Proteomes" id="UP000023152">
    <property type="component" value="Unassembled WGS sequence"/>
</dbReference>
<feature type="transmembrane region" description="Helical" evidence="6">
    <location>
        <begin position="43"/>
        <end position="63"/>
    </location>
</feature>
<keyword evidence="4" id="KW-0807">Transducer</keyword>
<dbReference type="GO" id="GO:0005737">
    <property type="term" value="C:cytoplasm"/>
    <property type="evidence" value="ECO:0007669"/>
    <property type="project" value="TreeGrafter"/>
</dbReference>
<dbReference type="PANTHER" id="PTHR10218">
    <property type="entry name" value="GTP-BINDING PROTEIN ALPHA SUBUNIT"/>
    <property type="match status" value="1"/>
</dbReference>
<sequence>MFVTDCWNDSMDFLNLDLLFAVVQIFVFVVAQHTKCTNKYNPINLYFVCGLCHCLVFLCYNAYNNLKRYNNFNANYPLLFVYLKKQGVLFFLPSITVKFVVIMPFWSFKKGKKDKEPENEEKKKEPADVNDNIEKKLSKAKQEERRTVTLLLLGAGGCGKNGVMDKHIGTLFKQMQNIYNGETSQKELQVTTMAIRKQVFDDIIDLCQTNKELSAKEKAYQIEDEKCCHVRDELAALANKATDEMEFTNAFAQNIKLLWGL</sequence>
<evidence type="ECO:0000313" key="8">
    <source>
        <dbReference type="Proteomes" id="UP000023152"/>
    </source>
</evidence>
<keyword evidence="8" id="KW-1185">Reference proteome</keyword>
<evidence type="ECO:0000256" key="3">
    <source>
        <dbReference type="ARBA" id="ARBA00023134"/>
    </source>
</evidence>
<keyword evidence="3" id="KW-0342">GTP-binding</keyword>
<dbReference type="EMBL" id="ASPP01004347">
    <property type="protein sequence ID" value="ETO32261.1"/>
    <property type="molecule type" value="Genomic_DNA"/>
</dbReference>
<dbReference type="GO" id="GO:0031683">
    <property type="term" value="F:G-protein beta/gamma-subunit complex binding"/>
    <property type="evidence" value="ECO:0007669"/>
    <property type="project" value="InterPro"/>
</dbReference>
<dbReference type="GO" id="GO:0005834">
    <property type="term" value="C:heterotrimeric G-protein complex"/>
    <property type="evidence" value="ECO:0007669"/>
    <property type="project" value="TreeGrafter"/>
</dbReference>
<dbReference type="InterPro" id="IPR011025">
    <property type="entry name" value="GproteinA_insert"/>
</dbReference>
<protein>
    <submittedName>
        <fullName evidence="7">GTP-binding regulatory protein Gs alpha-S chain</fullName>
    </submittedName>
</protein>
<evidence type="ECO:0000256" key="2">
    <source>
        <dbReference type="ARBA" id="ARBA00022741"/>
    </source>
</evidence>
<evidence type="ECO:0000256" key="6">
    <source>
        <dbReference type="SAM" id="Phobius"/>
    </source>
</evidence>
<dbReference type="GO" id="GO:0005525">
    <property type="term" value="F:GTP binding"/>
    <property type="evidence" value="ECO:0007669"/>
    <property type="project" value="UniProtKB-KW"/>
</dbReference>
<keyword evidence="6" id="KW-1133">Transmembrane helix</keyword>
<reference evidence="7 8" key="1">
    <citation type="journal article" date="2013" name="Curr. Biol.">
        <title>The Genome of the Foraminiferan Reticulomyxa filosa.</title>
        <authorList>
            <person name="Glockner G."/>
            <person name="Hulsmann N."/>
            <person name="Schleicher M."/>
            <person name="Noegel A.A."/>
            <person name="Eichinger L."/>
            <person name="Gallinger C."/>
            <person name="Pawlowski J."/>
            <person name="Sierra R."/>
            <person name="Euteneuer U."/>
            <person name="Pillet L."/>
            <person name="Moustafa A."/>
            <person name="Platzer M."/>
            <person name="Groth M."/>
            <person name="Szafranski K."/>
            <person name="Schliwa M."/>
        </authorList>
    </citation>
    <scope>NUCLEOTIDE SEQUENCE [LARGE SCALE GENOMIC DNA]</scope>
</reference>
<organism evidence="7 8">
    <name type="scientific">Reticulomyxa filosa</name>
    <dbReference type="NCBI Taxonomy" id="46433"/>
    <lineage>
        <taxon>Eukaryota</taxon>
        <taxon>Sar</taxon>
        <taxon>Rhizaria</taxon>
        <taxon>Retaria</taxon>
        <taxon>Foraminifera</taxon>
        <taxon>Monothalamids</taxon>
        <taxon>Reticulomyxidae</taxon>
        <taxon>Reticulomyxa</taxon>
    </lineage>
</organism>